<proteinExistence type="predicted"/>
<keyword evidence="3" id="KW-0966">Cell projection</keyword>
<keyword evidence="3" id="KW-0969">Cilium</keyword>
<name>A0A644SXF6_9ZZZZ</name>
<accession>A0A644SXF6</accession>
<keyword evidence="3" id="KW-0282">Flagellum</keyword>
<feature type="domain" description="Type III secretion system flagellar brake protein YcgR PilZN" evidence="2">
    <location>
        <begin position="13"/>
        <end position="94"/>
    </location>
</feature>
<sequence>MKAVQYLDKLVSGLAVELHVPEGDYEGNYKTHVDEIGKTRLSVYAPHYQGMIIPLQEGTLVEVTFWDDVASYSFMSSVLQRIATPIPMFVLKVPDSIRRVQRRNYVRVSASFPITYQVVEREGLGDLQKGNMLDLSGGGMRFQAKVKLDKGSILYANLELPCGIIGTPGRVCRVEPIEDTKYFSVSVDFYQISERDRDRIIRCVFDIQRDLRKKGLI</sequence>
<dbReference type="InterPro" id="IPR009926">
    <property type="entry name" value="T3SS_YcgR_PilZN"/>
</dbReference>
<dbReference type="EMBL" id="VSSQ01000009">
    <property type="protein sequence ID" value="MPL59390.1"/>
    <property type="molecule type" value="Genomic_DNA"/>
</dbReference>
<organism evidence="3">
    <name type="scientific">bioreactor metagenome</name>
    <dbReference type="NCBI Taxonomy" id="1076179"/>
    <lineage>
        <taxon>unclassified sequences</taxon>
        <taxon>metagenomes</taxon>
        <taxon>ecological metagenomes</taxon>
    </lineage>
</organism>
<dbReference type="Gene3D" id="2.40.10.220">
    <property type="entry name" value="predicted glycosyltransferase like domains"/>
    <property type="match status" value="1"/>
</dbReference>
<gene>
    <name evidence="3" type="primary">ycgR_1</name>
    <name evidence="3" type="ORF">SDC9_04942</name>
</gene>
<reference evidence="3" key="1">
    <citation type="submission" date="2019-08" db="EMBL/GenBank/DDBJ databases">
        <authorList>
            <person name="Kucharzyk K."/>
            <person name="Murdoch R.W."/>
            <person name="Higgins S."/>
            <person name="Loffler F."/>
        </authorList>
    </citation>
    <scope>NUCLEOTIDE SEQUENCE</scope>
</reference>
<dbReference type="InterPro" id="IPR009875">
    <property type="entry name" value="PilZ_domain"/>
</dbReference>
<protein>
    <submittedName>
        <fullName evidence="3">Flagellar brake protein YcgR</fullName>
    </submittedName>
</protein>
<evidence type="ECO:0000259" key="1">
    <source>
        <dbReference type="Pfam" id="PF07238"/>
    </source>
</evidence>
<evidence type="ECO:0000259" key="2">
    <source>
        <dbReference type="Pfam" id="PF12945"/>
    </source>
</evidence>
<dbReference type="Pfam" id="PF12945">
    <property type="entry name" value="PilZNR"/>
    <property type="match status" value="1"/>
</dbReference>
<dbReference type="Pfam" id="PF07238">
    <property type="entry name" value="PilZ"/>
    <property type="match status" value="1"/>
</dbReference>
<comment type="caution">
    <text evidence="3">The sequence shown here is derived from an EMBL/GenBank/DDBJ whole genome shotgun (WGS) entry which is preliminary data.</text>
</comment>
<dbReference type="AlphaFoldDB" id="A0A644SXF6"/>
<feature type="domain" description="PilZ" evidence="1">
    <location>
        <begin position="101"/>
        <end position="205"/>
    </location>
</feature>
<evidence type="ECO:0000313" key="3">
    <source>
        <dbReference type="EMBL" id="MPL59390.1"/>
    </source>
</evidence>
<dbReference type="GO" id="GO:0035438">
    <property type="term" value="F:cyclic-di-GMP binding"/>
    <property type="evidence" value="ECO:0007669"/>
    <property type="project" value="InterPro"/>
</dbReference>